<evidence type="ECO:0000256" key="1">
    <source>
        <dbReference type="SAM" id="MobiDB-lite"/>
    </source>
</evidence>
<evidence type="ECO:0000256" key="2">
    <source>
        <dbReference type="SAM" id="SignalP"/>
    </source>
</evidence>
<reference evidence="3 4" key="1">
    <citation type="submission" date="2015-04" db="EMBL/GenBank/DDBJ databases">
        <title>Complete Genome Sequence of Brevibacterium flavum ATCC 15168.</title>
        <authorList>
            <person name="Ahn J."/>
            <person name="Park G."/>
            <person name="Jeon W."/>
            <person name="Jang Y."/>
            <person name="Jang M."/>
            <person name="Lee H."/>
            <person name="Lee H."/>
        </authorList>
    </citation>
    <scope>NUCLEOTIDE SEQUENCE [LARGE SCALE GENOMIC DNA]</scope>
    <source>
        <strain evidence="3 4">ATCC 15168</strain>
    </source>
</reference>
<dbReference type="RefSeq" id="WP_003859367.1">
    <property type="nucleotide sequence ID" value="NZ_CP011309.1"/>
</dbReference>
<keyword evidence="2" id="KW-0732">Signal</keyword>
<dbReference type="PROSITE" id="PS51257">
    <property type="entry name" value="PROKAR_LIPOPROTEIN"/>
    <property type="match status" value="1"/>
</dbReference>
<keyword evidence="4" id="KW-1185">Reference proteome</keyword>
<feature type="region of interest" description="Disordered" evidence="1">
    <location>
        <begin position="43"/>
        <end position="63"/>
    </location>
</feature>
<dbReference type="PATRIC" id="fig|92706.3.peg.2366"/>
<evidence type="ECO:0000313" key="3">
    <source>
        <dbReference type="EMBL" id="AKF28093.1"/>
    </source>
</evidence>
<feature type="compositionally biased region" description="Low complexity" evidence="1">
    <location>
        <begin position="47"/>
        <end position="63"/>
    </location>
</feature>
<dbReference type="HOGENOM" id="CLU_121345_0_0_11"/>
<feature type="signal peptide" evidence="2">
    <location>
        <begin position="1"/>
        <end position="18"/>
    </location>
</feature>
<protein>
    <submittedName>
        <fullName evidence="3">Thiamine biosynthesis protein</fullName>
    </submittedName>
</protein>
<dbReference type="InterPro" id="IPR027273">
    <property type="entry name" value="Neocarzinostatin-like"/>
</dbReference>
<feature type="chain" id="PRO_5039046982" evidence="2">
    <location>
        <begin position="19"/>
        <end position="190"/>
    </location>
</feature>
<dbReference type="SUPFAM" id="SSF49319">
    <property type="entry name" value="Actinoxanthin-like"/>
    <property type="match status" value="1"/>
</dbReference>
<sequence>MSISRTVFGIAATAALSAALVACSPPHQQDSPVQRTNEILTTSQNPTTASSTSTSSATTTSAAPVEENVEIVVSPAALVDGEQVTFEISGLDPEGGYYAAICDSVANPGNPVPSCTGEMADFTSQAWLSNSQPGATVEIAEDGTATVELEATATGTGLDCTTQACVAKVFGDHTEGFRDVAEVPVTFAAA</sequence>
<dbReference type="Proteomes" id="UP000034037">
    <property type="component" value="Chromosome"/>
</dbReference>
<gene>
    <name evidence="3" type="ORF">YH66_11280</name>
</gene>
<evidence type="ECO:0000313" key="4">
    <source>
        <dbReference type="Proteomes" id="UP000034037"/>
    </source>
</evidence>
<dbReference type="EMBL" id="CP011309">
    <property type="protein sequence ID" value="AKF28093.1"/>
    <property type="molecule type" value="Genomic_DNA"/>
</dbReference>
<proteinExistence type="predicted"/>
<dbReference type="AlphaFoldDB" id="A0A0F6Z7E3"/>
<organism evidence="3 4">
    <name type="scientific">[Brevibacterium] flavum</name>
    <dbReference type="NCBI Taxonomy" id="92706"/>
    <lineage>
        <taxon>Bacteria</taxon>
        <taxon>Bacillati</taxon>
        <taxon>Actinomycetota</taxon>
        <taxon>Actinomycetes</taxon>
        <taxon>Mycobacteriales</taxon>
        <taxon>Corynebacteriaceae</taxon>
        <taxon>Corynebacterium</taxon>
    </lineage>
</organism>
<dbReference type="Gene3D" id="2.60.40.230">
    <property type="entry name" value="Neocarzinostatin-like"/>
    <property type="match status" value="1"/>
</dbReference>
<name>A0A0F6Z7E3_9CORY</name>
<accession>A0A0F6Z7E3</accession>